<keyword evidence="4" id="KW-0862">Zinc</keyword>
<dbReference type="PROSITE" id="PS50081">
    <property type="entry name" value="ZF_DAG_PE_2"/>
    <property type="match status" value="1"/>
</dbReference>
<dbReference type="GO" id="GO:0044233">
    <property type="term" value="C:mitochondria-associated endoplasmic reticulum membrane contact site"/>
    <property type="evidence" value="ECO:0007669"/>
    <property type="project" value="InterPro"/>
</dbReference>
<keyword evidence="3" id="KW-0479">Metal-binding</keyword>
<dbReference type="InterPro" id="IPR041489">
    <property type="entry name" value="PDZ_6"/>
</dbReference>
<dbReference type="InterPro" id="IPR046349">
    <property type="entry name" value="C1-like_sf"/>
</dbReference>
<evidence type="ECO:0000259" key="12">
    <source>
        <dbReference type="PROSITE" id="PS51847"/>
    </source>
</evidence>
<evidence type="ECO:0000256" key="4">
    <source>
        <dbReference type="ARBA" id="ARBA00022833"/>
    </source>
</evidence>
<keyword evidence="6" id="KW-0446">Lipid-binding</keyword>
<dbReference type="GO" id="GO:0006869">
    <property type="term" value="P:lipid transport"/>
    <property type="evidence" value="ECO:0007669"/>
    <property type="project" value="UniProtKB-KW"/>
</dbReference>
<evidence type="ECO:0000256" key="3">
    <source>
        <dbReference type="ARBA" id="ARBA00022723"/>
    </source>
</evidence>
<evidence type="ECO:0000259" key="10">
    <source>
        <dbReference type="PROSITE" id="PS50081"/>
    </source>
</evidence>
<keyword evidence="7 9" id="KW-0472">Membrane</keyword>
<dbReference type="Pfam" id="PF00130">
    <property type="entry name" value="C1_1"/>
    <property type="match status" value="1"/>
</dbReference>
<keyword evidence="9" id="KW-1133">Transmembrane helix</keyword>
<feature type="region of interest" description="Disordered" evidence="8">
    <location>
        <begin position="471"/>
        <end position="496"/>
    </location>
</feature>
<feature type="compositionally biased region" description="Low complexity" evidence="8">
    <location>
        <begin position="482"/>
        <end position="496"/>
    </location>
</feature>
<feature type="compositionally biased region" description="Basic residues" evidence="8">
    <location>
        <begin position="731"/>
        <end position="742"/>
    </location>
</feature>
<feature type="compositionally biased region" description="Polar residues" evidence="8">
    <location>
        <begin position="519"/>
        <end position="529"/>
    </location>
</feature>
<dbReference type="Gene3D" id="2.30.42.10">
    <property type="match status" value="1"/>
</dbReference>
<evidence type="ECO:0000259" key="11">
    <source>
        <dbReference type="PROSITE" id="PS50106"/>
    </source>
</evidence>
<proteinExistence type="predicted"/>
<feature type="domain" description="Phorbol-ester/DAG-type" evidence="10">
    <location>
        <begin position="942"/>
        <end position="992"/>
    </location>
</feature>
<dbReference type="SUPFAM" id="SSF57889">
    <property type="entry name" value="Cysteine-rich domain"/>
    <property type="match status" value="1"/>
</dbReference>
<keyword evidence="13" id="KW-1185">Reference proteome</keyword>
<feature type="region of interest" description="Disordered" evidence="8">
    <location>
        <begin position="1064"/>
        <end position="1093"/>
    </location>
</feature>
<dbReference type="SMART" id="SM00228">
    <property type="entry name" value="PDZ"/>
    <property type="match status" value="1"/>
</dbReference>
<dbReference type="PROSITE" id="PS51847">
    <property type="entry name" value="SMP"/>
    <property type="match status" value="1"/>
</dbReference>
<dbReference type="PANTHER" id="PTHR21519:SF1">
    <property type="entry name" value="PDZ DOMAIN-CONTAINING PROTEIN 8"/>
    <property type="match status" value="1"/>
</dbReference>
<keyword evidence="2" id="KW-0813">Transport</keyword>
<dbReference type="InterPro" id="IPR039275">
    <property type="entry name" value="PDZD8"/>
</dbReference>
<dbReference type="GO" id="GO:1990456">
    <property type="term" value="P:mitochondrion-endoplasmic reticulum membrane tethering"/>
    <property type="evidence" value="ECO:0007669"/>
    <property type="project" value="InterPro"/>
</dbReference>
<dbReference type="PROSITE" id="PS50106">
    <property type="entry name" value="PDZ"/>
    <property type="match status" value="1"/>
</dbReference>
<feature type="domain" description="SMP-LTD" evidence="12">
    <location>
        <begin position="100"/>
        <end position="287"/>
    </location>
</feature>
<reference evidence="13" key="1">
    <citation type="journal article" date="2013" name="Genetics">
        <title>The draft genome and transcriptome of Panagrellus redivivus are shaped by the harsh demands of a free-living lifestyle.</title>
        <authorList>
            <person name="Srinivasan J."/>
            <person name="Dillman A.R."/>
            <person name="Macchietto M.G."/>
            <person name="Heikkinen L."/>
            <person name="Lakso M."/>
            <person name="Fracchia K.M."/>
            <person name="Antoshechkin I."/>
            <person name="Mortazavi A."/>
            <person name="Wong G."/>
            <person name="Sternberg P.W."/>
        </authorList>
    </citation>
    <scope>NUCLEOTIDE SEQUENCE [LARGE SCALE GENOMIC DNA]</scope>
    <source>
        <strain evidence="13">MT8872</strain>
    </source>
</reference>
<evidence type="ECO:0000256" key="5">
    <source>
        <dbReference type="ARBA" id="ARBA00023055"/>
    </source>
</evidence>
<dbReference type="InterPro" id="IPR031468">
    <property type="entry name" value="SMP_LBD"/>
</dbReference>
<reference evidence="14" key="2">
    <citation type="submission" date="2020-10" db="UniProtKB">
        <authorList>
            <consortium name="WormBaseParasite"/>
        </authorList>
    </citation>
    <scope>IDENTIFICATION</scope>
</reference>
<dbReference type="PROSITE" id="PS00479">
    <property type="entry name" value="ZF_DAG_PE_1"/>
    <property type="match status" value="1"/>
</dbReference>
<evidence type="ECO:0000256" key="6">
    <source>
        <dbReference type="ARBA" id="ARBA00023121"/>
    </source>
</evidence>
<keyword evidence="5" id="KW-0445">Lipid transport</keyword>
<keyword evidence="9" id="KW-0812">Transmembrane</keyword>
<sequence>MNPHQCFASDIAIYTCYHDADSTGLSLIAPHHSRMIEFLFGLVIGIVVAVGGLYYVFIHVLSQPIPASTIGDQFPPIKLPPELFRFLNIAANGPKMEPEPSLGLSLILHFLFQEHKDTRELRNWIHRKVQLELNDVTTRAALGRFVQDIRISELTLGSQIPLVKGIQVEKCRMGKDGESFEELSLLVDVDYRGGFQISVEAQVNLFGHSQLFFKLTRLSGRVRVMLTRHPYAMWAFSFSEMPDLDFKIDSHVQGRQLAYLMPVLMSAVRRVLSKKHVWPNYKIRSRPFFTNPYLQPSPQAAAYNHIELTGHGLEVTVLKATRLNTDLINSDQTEVFVTVTMDQRPFSHNADPGTHGITLLLTVQPFIGSFGVVFAKCNKDLGMRLVKVYSVDPDSPGEKFGLKEGDIMLAVNNHIVRNERQVTRLFSNVVSDIVVLVERNLSCDDNDAARVDQSVLIPGGADGEEFVCIHDARKPTPPPKLPTTITRSMSDSPLSSLPLNKSLTSLTTSVTVASETNTNIDSGIDTTVSEGPIDNSDQISQSDDLASTPDSIESTIVAAHVNPVNATATKRSSSVPRCPSVKSFEEPSVKVPTVEVISPNGAIRRTVSESHLHTFNRRVNNFEERSISTSVIDQNSAAAYYNDNFDTLSTSTAAEDDINDDDGGSVTPTRKSRRERLTMRAAGVAFKFGEFLRNRNKPYIYNNVEFATEANENMGSSGKLRTSSSPTPSTKSKRKWLSRSRKSPTPSMKSTASPSFRKPPVKVNTRRTKPVRLESDVLWGQSLHFTLHKKEACYMNVAILARTPMPKDSVSQFSQSEYDNQQPTLLGSVSIYVPQLIADCQLTASNRHQQVFALRPPQCESFNLSAFGDTAKHAGFDPRLCYGDIKLGFRHFPNGLPENARRSDDESIDNDDEAEVADENISAAYVADLHASQAHGSNTDRKHQWVATTLKLSGTCNSCHGKFWMKSGSKCKKCGYTCHTKCTANVNKSTECNPPAGFDDDGPFVVLESTILKQPSSEPDSVSLEPPSPCFTDDTVSTNSLFVGPADPVVRHRRFSRFASSLKNAVTGSRKKKDKGPPSPVSTPGGERSVTPPPRMAFIRDVLEPAFLDRLEGSSTIKDLRFEPGNSYNESVINNFKNAGMHVFLSANSTAERKALIDAQIDTIQDEINKATTIRRQIEVKSGDDFESLDTRLQALALLMLHYCSGLLDCDDREVSSQGSAGPTLQNEAILADIAE</sequence>
<feature type="region of interest" description="Disordered" evidence="8">
    <location>
        <begin position="652"/>
        <end position="674"/>
    </location>
</feature>
<accession>A0A7E4V5X3</accession>
<dbReference type="GO" id="GO:0051560">
    <property type="term" value="P:mitochondrial calcium ion homeostasis"/>
    <property type="evidence" value="ECO:0007669"/>
    <property type="project" value="InterPro"/>
</dbReference>
<evidence type="ECO:0000313" key="13">
    <source>
        <dbReference type="Proteomes" id="UP000492821"/>
    </source>
</evidence>
<feature type="compositionally biased region" description="Low complexity" evidence="8">
    <location>
        <begin position="533"/>
        <end position="544"/>
    </location>
</feature>
<feature type="domain" description="PDZ" evidence="11">
    <location>
        <begin position="368"/>
        <end position="441"/>
    </location>
</feature>
<dbReference type="GO" id="GO:0016020">
    <property type="term" value="C:membrane"/>
    <property type="evidence" value="ECO:0007669"/>
    <property type="project" value="UniProtKB-SubCell"/>
</dbReference>
<evidence type="ECO:0000313" key="14">
    <source>
        <dbReference type="WBParaSite" id="Pan_g16983.t1"/>
    </source>
</evidence>
<dbReference type="InterPro" id="IPR058801">
    <property type="entry name" value="PDZD8_N"/>
</dbReference>
<comment type="subcellular location">
    <subcellularLocation>
        <location evidence="1">Membrane</location>
    </subcellularLocation>
</comment>
<name>A0A7E4V5X3_PANRE</name>
<feature type="compositionally biased region" description="Acidic residues" evidence="8">
    <location>
        <begin position="654"/>
        <end position="663"/>
    </location>
</feature>
<feature type="compositionally biased region" description="Polar residues" evidence="8">
    <location>
        <begin position="744"/>
        <end position="754"/>
    </location>
</feature>
<evidence type="ECO:0000256" key="7">
    <source>
        <dbReference type="ARBA" id="ARBA00023136"/>
    </source>
</evidence>
<dbReference type="SMART" id="SM00109">
    <property type="entry name" value="C1"/>
    <property type="match status" value="1"/>
</dbReference>
<evidence type="ECO:0000256" key="2">
    <source>
        <dbReference type="ARBA" id="ARBA00022448"/>
    </source>
</evidence>
<dbReference type="WBParaSite" id="Pan_g16983.t1">
    <property type="protein sequence ID" value="Pan_g16983.t1"/>
    <property type="gene ID" value="Pan_g16983"/>
</dbReference>
<dbReference type="Pfam" id="PF17820">
    <property type="entry name" value="PDZ_6"/>
    <property type="match status" value="1"/>
</dbReference>
<feature type="compositionally biased region" description="Low complexity" evidence="8">
    <location>
        <begin position="721"/>
        <end position="730"/>
    </location>
</feature>
<organism evidence="13 14">
    <name type="scientific">Panagrellus redivivus</name>
    <name type="common">Microworm</name>
    <dbReference type="NCBI Taxonomy" id="6233"/>
    <lineage>
        <taxon>Eukaryota</taxon>
        <taxon>Metazoa</taxon>
        <taxon>Ecdysozoa</taxon>
        <taxon>Nematoda</taxon>
        <taxon>Chromadorea</taxon>
        <taxon>Rhabditida</taxon>
        <taxon>Tylenchina</taxon>
        <taxon>Panagrolaimomorpha</taxon>
        <taxon>Panagrolaimoidea</taxon>
        <taxon>Panagrolaimidae</taxon>
        <taxon>Panagrellus</taxon>
    </lineage>
</organism>
<evidence type="ECO:0000256" key="9">
    <source>
        <dbReference type="SAM" id="Phobius"/>
    </source>
</evidence>
<feature type="region of interest" description="Disordered" evidence="8">
    <location>
        <begin position="519"/>
        <end position="548"/>
    </location>
</feature>
<dbReference type="SUPFAM" id="SSF50156">
    <property type="entry name" value="PDZ domain-like"/>
    <property type="match status" value="1"/>
</dbReference>
<dbReference type="Proteomes" id="UP000492821">
    <property type="component" value="Unassembled WGS sequence"/>
</dbReference>
<evidence type="ECO:0000256" key="8">
    <source>
        <dbReference type="SAM" id="MobiDB-lite"/>
    </source>
</evidence>
<dbReference type="InterPro" id="IPR036034">
    <property type="entry name" value="PDZ_sf"/>
</dbReference>
<feature type="region of interest" description="Disordered" evidence="8">
    <location>
        <begin position="712"/>
        <end position="765"/>
    </location>
</feature>
<protein>
    <submittedName>
        <fullName evidence="14">PDZ domain-containing protein 8</fullName>
    </submittedName>
</protein>
<dbReference type="GO" id="GO:0005739">
    <property type="term" value="C:mitochondrion"/>
    <property type="evidence" value="ECO:0007669"/>
    <property type="project" value="GOC"/>
</dbReference>
<dbReference type="GO" id="GO:0008289">
    <property type="term" value="F:lipid binding"/>
    <property type="evidence" value="ECO:0007669"/>
    <property type="project" value="UniProtKB-KW"/>
</dbReference>
<dbReference type="CDD" id="cd21674">
    <property type="entry name" value="SMP_PDZD8"/>
    <property type="match status" value="1"/>
</dbReference>
<dbReference type="AlphaFoldDB" id="A0A7E4V5X3"/>
<dbReference type="InterPro" id="IPR002219">
    <property type="entry name" value="PKC_DAG/PE"/>
</dbReference>
<dbReference type="Pfam" id="PF26547">
    <property type="entry name" value="PDZD8_N"/>
    <property type="match status" value="1"/>
</dbReference>
<dbReference type="GO" id="GO:0046872">
    <property type="term" value="F:metal ion binding"/>
    <property type="evidence" value="ECO:0007669"/>
    <property type="project" value="UniProtKB-KW"/>
</dbReference>
<dbReference type="Gene3D" id="3.30.60.20">
    <property type="match status" value="1"/>
</dbReference>
<dbReference type="InterPro" id="IPR001478">
    <property type="entry name" value="PDZ"/>
</dbReference>
<dbReference type="PANTHER" id="PTHR21519">
    <property type="entry name" value="PDZ DOMAIN-CONTAINING PROTEIN 8"/>
    <property type="match status" value="1"/>
</dbReference>
<evidence type="ECO:0000256" key="1">
    <source>
        <dbReference type="ARBA" id="ARBA00004370"/>
    </source>
</evidence>
<feature type="transmembrane region" description="Helical" evidence="9">
    <location>
        <begin position="38"/>
        <end position="57"/>
    </location>
</feature>